<dbReference type="InterPro" id="IPR050638">
    <property type="entry name" value="AA-Vitamin_Transporters"/>
</dbReference>
<name>A0A329QU55_9ACTN</name>
<comment type="similarity">
    <text evidence="2">Belongs to the EamA transporter family.</text>
</comment>
<feature type="transmembrane region" description="Helical" evidence="7">
    <location>
        <begin position="156"/>
        <end position="178"/>
    </location>
</feature>
<reference evidence="9 10" key="1">
    <citation type="submission" date="2018-06" db="EMBL/GenBank/DDBJ databases">
        <title>Phytoactinopolyspora halophila sp. nov., a novel halophilic actinomycete isolated from a saline soil in China.</title>
        <authorList>
            <person name="Tang S.-K."/>
        </authorList>
    </citation>
    <scope>NUCLEOTIDE SEQUENCE [LARGE SCALE GENOMIC DNA]</scope>
    <source>
        <strain evidence="9 10">YIM 96934</strain>
    </source>
</reference>
<accession>A0A329QU55</accession>
<keyword evidence="5 7" id="KW-0472">Membrane</keyword>
<protein>
    <recommendedName>
        <fullName evidence="8">EamA domain-containing protein</fullName>
    </recommendedName>
</protein>
<evidence type="ECO:0000313" key="10">
    <source>
        <dbReference type="Proteomes" id="UP000250462"/>
    </source>
</evidence>
<feature type="domain" description="EamA" evidence="8">
    <location>
        <begin position="65"/>
        <end position="199"/>
    </location>
</feature>
<keyword evidence="3 7" id="KW-0812">Transmembrane</keyword>
<feature type="transmembrane region" description="Helical" evidence="7">
    <location>
        <begin position="90"/>
        <end position="112"/>
    </location>
</feature>
<evidence type="ECO:0000256" key="6">
    <source>
        <dbReference type="SAM" id="MobiDB-lite"/>
    </source>
</evidence>
<evidence type="ECO:0000256" key="2">
    <source>
        <dbReference type="ARBA" id="ARBA00007362"/>
    </source>
</evidence>
<dbReference type="PANTHER" id="PTHR32322:SF2">
    <property type="entry name" value="EAMA DOMAIN-CONTAINING PROTEIN"/>
    <property type="match status" value="1"/>
</dbReference>
<dbReference type="PANTHER" id="PTHR32322">
    <property type="entry name" value="INNER MEMBRANE TRANSPORTER"/>
    <property type="match status" value="1"/>
</dbReference>
<proteinExistence type="inferred from homology"/>
<evidence type="ECO:0000256" key="4">
    <source>
        <dbReference type="ARBA" id="ARBA00022989"/>
    </source>
</evidence>
<comment type="caution">
    <text evidence="9">The sequence shown here is derived from an EMBL/GenBank/DDBJ whole genome shotgun (WGS) entry which is preliminary data.</text>
</comment>
<evidence type="ECO:0000256" key="1">
    <source>
        <dbReference type="ARBA" id="ARBA00004141"/>
    </source>
</evidence>
<dbReference type="SUPFAM" id="SSF103481">
    <property type="entry name" value="Multidrug resistance efflux transporter EmrE"/>
    <property type="match status" value="2"/>
</dbReference>
<keyword evidence="4 7" id="KW-1133">Transmembrane helix</keyword>
<evidence type="ECO:0000256" key="5">
    <source>
        <dbReference type="ARBA" id="ARBA00023136"/>
    </source>
</evidence>
<feature type="transmembrane region" description="Helical" evidence="7">
    <location>
        <begin position="210"/>
        <end position="231"/>
    </location>
</feature>
<feature type="transmembrane region" description="Helical" evidence="7">
    <location>
        <begin position="185"/>
        <end position="204"/>
    </location>
</feature>
<feature type="transmembrane region" description="Helical" evidence="7">
    <location>
        <begin position="330"/>
        <end position="348"/>
    </location>
</feature>
<evidence type="ECO:0000256" key="3">
    <source>
        <dbReference type="ARBA" id="ARBA00022692"/>
    </source>
</evidence>
<dbReference type="Proteomes" id="UP000250462">
    <property type="component" value="Unassembled WGS sequence"/>
</dbReference>
<evidence type="ECO:0000313" key="9">
    <source>
        <dbReference type="EMBL" id="RAW14832.1"/>
    </source>
</evidence>
<keyword evidence="10" id="KW-1185">Reference proteome</keyword>
<feature type="region of interest" description="Disordered" evidence="6">
    <location>
        <begin position="1"/>
        <end position="35"/>
    </location>
</feature>
<dbReference type="AlphaFoldDB" id="A0A329QU55"/>
<sequence length="355" mass="37738">MRSPPVRRGRALPTTRAHRPPAPHLTGQKPRGDRRTSILTCRLPKGSLVSLSDAAPAPRGSAHLRAVLQALLVTFLWSTSWVLIKTGLDEIPALTFAGLRYVLAFLCLLPLLLRRHHLGAIRALGHRDWLRLAALGLVWYTVTQGAQFLALDRLPATMTSLLLSFTPVVVAWLGIAFLSERPRALQWGGIALYIAGAAAFLYPVDVPAQQAVGIGIAACGVLANAAAAVLGRAANRGGQLSPLLVTVVSMGIGSLALLASGIATQGMPALSAASWAIIAWLAVVNTAFAFTLWNLTLRTLGAAESNAINNTMLIQIAVLAWIFLDESLGSREIAGLAIAAFGVLLVQLRRPHRAR</sequence>
<feature type="compositionally biased region" description="Basic residues" evidence="6">
    <location>
        <begin position="1"/>
        <end position="21"/>
    </location>
</feature>
<feature type="transmembrane region" description="Helical" evidence="7">
    <location>
        <begin position="132"/>
        <end position="150"/>
    </location>
</feature>
<organism evidence="9 10">
    <name type="scientific">Phytoactinopolyspora halophila</name>
    <dbReference type="NCBI Taxonomy" id="1981511"/>
    <lineage>
        <taxon>Bacteria</taxon>
        <taxon>Bacillati</taxon>
        <taxon>Actinomycetota</taxon>
        <taxon>Actinomycetes</taxon>
        <taxon>Jiangellales</taxon>
        <taxon>Jiangellaceae</taxon>
        <taxon>Phytoactinopolyspora</taxon>
    </lineage>
</organism>
<comment type="subcellular location">
    <subcellularLocation>
        <location evidence="1">Membrane</location>
        <topology evidence="1">Multi-pass membrane protein</topology>
    </subcellularLocation>
</comment>
<dbReference type="InterPro" id="IPR000620">
    <property type="entry name" value="EamA_dom"/>
</dbReference>
<feature type="transmembrane region" description="Helical" evidence="7">
    <location>
        <begin position="66"/>
        <end position="84"/>
    </location>
</feature>
<feature type="transmembrane region" description="Helical" evidence="7">
    <location>
        <begin position="275"/>
        <end position="295"/>
    </location>
</feature>
<dbReference type="Pfam" id="PF00892">
    <property type="entry name" value="EamA"/>
    <property type="match status" value="2"/>
</dbReference>
<feature type="transmembrane region" description="Helical" evidence="7">
    <location>
        <begin position="243"/>
        <end position="263"/>
    </location>
</feature>
<dbReference type="GO" id="GO:0016020">
    <property type="term" value="C:membrane"/>
    <property type="evidence" value="ECO:0007669"/>
    <property type="project" value="UniProtKB-SubCell"/>
</dbReference>
<evidence type="ECO:0000256" key="7">
    <source>
        <dbReference type="SAM" id="Phobius"/>
    </source>
</evidence>
<dbReference type="InterPro" id="IPR037185">
    <property type="entry name" value="EmrE-like"/>
</dbReference>
<feature type="domain" description="EamA" evidence="8">
    <location>
        <begin position="213"/>
        <end position="346"/>
    </location>
</feature>
<dbReference type="EMBL" id="QMIG01000007">
    <property type="protein sequence ID" value="RAW14832.1"/>
    <property type="molecule type" value="Genomic_DNA"/>
</dbReference>
<gene>
    <name evidence="9" type="ORF">DPM12_10105</name>
</gene>
<evidence type="ECO:0000259" key="8">
    <source>
        <dbReference type="Pfam" id="PF00892"/>
    </source>
</evidence>
<feature type="transmembrane region" description="Helical" evidence="7">
    <location>
        <begin position="307"/>
        <end position="324"/>
    </location>
</feature>